<sequence>MPSDSGRHQRDGPSPLRSIINTKRNKLQFHPGTYLALPPDPYPFISTKSRSPGSAWVNPAFQTPDPKDLKKISCVQPSLRDCRFQVASNGNENQLVTPCKETRPSYPQLDLSDTRTVFPSTRKKSRLDIQRGSTKTPTRMRTSPYIRPTLSALKLKRTQLPVPVMSDDQNQNYETPRTRTTGTGIGIGIESTIEGRLPAQPSFAPQAGARSYEPPSPTTWRAREDERKLRTTGSKGVNRERGESRSQSRIDEGPSDVFGPHSQAPPQQQQRQGRRQMRPGLSSRTLTTLLAQNREDSSPDTASRQVKASATDLQNMESFMSSLLVYRNQPDQITPNHSDSPQDRLIDTTTAPLQTVPRPKGRRERRREQAEKTAERLRQKKKKSDIHPIEQPPSAPLESQATSQAVIAPESMVSAMTRVFEVLPPSESDVWPVPLPSHPRATQAARRPEPSPLIPKFRQQDTPSQIQTPFCQAQIPHTESLGAHEVLALASSQISEETVTPLAVPVLIPSRSIGDRSPARGIRRKPMLLPLQPDYKGMKSSTAKQAGTRKLAPMASLTVNAPIPGWPSSSFMSSPAVPPQARPTTFKPAHVQPSPIKSSTSRQPLRRTINPDRALKRGMTLGMDIRRNVQATPTQFRPPTQKRRAVEPA</sequence>
<feature type="region of interest" description="Disordered" evidence="1">
    <location>
        <begin position="194"/>
        <end position="313"/>
    </location>
</feature>
<evidence type="ECO:0000313" key="2">
    <source>
        <dbReference type="EMBL" id="KAG7571143.1"/>
    </source>
</evidence>
<feature type="compositionally biased region" description="Polar residues" evidence="1">
    <location>
        <begin position="299"/>
        <end position="313"/>
    </location>
</feature>
<accession>A0A8K0JVI6</accession>
<feature type="compositionally biased region" description="Polar residues" evidence="1">
    <location>
        <begin position="629"/>
        <end position="638"/>
    </location>
</feature>
<feature type="compositionally biased region" description="Polar residues" evidence="1">
    <location>
        <begin position="282"/>
        <end position="291"/>
    </location>
</feature>
<feature type="region of interest" description="Disordered" evidence="1">
    <location>
        <begin position="165"/>
        <end position="184"/>
    </location>
</feature>
<feature type="region of interest" description="Disordered" evidence="1">
    <location>
        <begin position="571"/>
        <end position="649"/>
    </location>
</feature>
<comment type="caution">
    <text evidence="2">The sequence shown here is derived from an EMBL/GenBank/DDBJ whole genome shotgun (WGS) entry which is preliminary data.</text>
</comment>
<feature type="compositionally biased region" description="Basic and acidic residues" evidence="1">
    <location>
        <begin position="366"/>
        <end position="377"/>
    </location>
</feature>
<organism evidence="2 3">
    <name type="scientific">Filobasidium floriforme</name>
    <dbReference type="NCBI Taxonomy" id="5210"/>
    <lineage>
        <taxon>Eukaryota</taxon>
        <taxon>Fungi</taxon>
        <taxon>Dikarya</taxon>
        <taxon>Basidiomycota</taxon>
        <taxon>Agaricomycotina</taxon>
        <taxon>Tremellomycetes</taxon>
        <taxon>Filobasidiales</taxon>
        <taxon>Filobasidiaceae</taxon>
        <taxon>Filobasidium</taxon>
    </lineage>
</organism>
<dbReference type="Proteomes" id="UP000812966">
    <property type="component" value="Unassembled WGS sequence"/>
</dbReference>
<feature type="compositionally biased region" description="Low complexity" evidence="1">
    <location>
        <begin position="259"/>
        <end position="271"/>
    </location>
</feature>
<gene>
    <name evidence="2" type="ORF">FFLO_00968</name>
</gene>
<feature type="compositionally biased region" description="Polar residues" evidence="1">
    <location>
        <begin position="330"/>
        <end position="339"/>
    </location>
</feature>
<reference evidence="2" key="1">
    <citation type="submission" date="2020-04" db="EMBL/GenBank/DDBJ databases">
        <title>Analysis of mating type loci in Filobasidium floriforme.</title>
        <authorList>
            <person name="Nowrousian M."/>
        </authorList>
    </citation>
    <scope>NUCLEOTIDE SEQUENCE</scope>
    <source>
        <strain evidence="2">CBS 6242</strain>
    </source>
</reference>
<proteinExistence type="predicted"/>
<feature type="compositionally biased region" description="Polar residues" evidence="1">
    <location>
        <begin position="131"/>
        <end position="141"/>
    </location>
</feature>
<feature type="compositionally biased region" description="Basic and acidic residues" evidence="1">
    <location>
        <begin position="237"/>
        <end position="252"/>
    </location>
</feature>
<dbReference type="EMBL" id="JABELV010000011">
    <property type="protein sequence ID" value="KAG7571143.1"/>
    <property type="molecule type" value="Genomic_DNA"/>
</dbReference>
<evidence type="ECO:0000256" key="1">
    <source>
        <dbReference type="SAM" id="MobiDB-lite"/>
    </source>
</evidence>
<evidence type="ECO:0000313" key="3">
    <source>
        <dbReference type="Proteomes" id="UP000812966"/>
    </source>
</evidence>
<feature type="compositionally biased region" description="Low complexity" evidence="1">
    <location>
        <begin position="174"/>
        <end position="184"/>
    </location>
</feature>
<protein>
    <submittedName>
        <fullName evidence="2">Uncharacterized protein</fullName>
    </submittedName>
</protein>
<dbReference type="AlphaFoldDB" id="A0A8K0JVI6"/>
<feature type="region of interest" description="Disordered" evidence="1">
    <location>
        <begin position="330"/>
        <end position="400"/>
    </location>
</feature>
<name>A0A8K0JVI6_9TREE</name>
<keyword evidence="3" id="KW-1185">Reference proteome</keyword>
<feature type="region of interest" description="Disordered" evidence="1">
    <location>
        <begin position="119"/>
        <end position="142"/>
    </location>
</feature>